<dbReference type="RefSeq" id="WP_210025122.1">
    <property type="nucleotide sequence ID" value="NZ_JAGINU010000001.1"/>
</dbReference>
<keyword evidence="3" id="KW-1185">Reference proteome</keyword>
<dbReference type="InterPro" id="IPR052897">
    <property type="entry name" value="Sec-Metab_Biosynth_Hydrolase"/>
</dbReference>
<proteinExistence type="predicted"/>
<dbReference type="PANTHER" id="PTHR37017:SF11">
    <property type="entry name" value="ESTERASE_LIPASE_THIOESTERASE DOMAIN-CONTAINING PROTEIN"/>
    <property type="match status" value="1"/>
</dbReference>
<dbReference type="Proteomes" id="UP001519295">
    <property type="component" value="Unassembled WGS sequence"/>
</dbReference>
<dbReference type="EMBL" id="JAGINU010000001">
    <property type="protein sequence ID" value="MBP2365181.1"/>
    <property type="molecule type" value="Genomic_DNA"/>
</dbReference>
<dbReference type="InterPro" id="IPR000073">
    <property type="entry name" value="AB_hydrolase_1"/>
</dbReference>
<dbReference type="Pfam" id="PF12697">
    <property type="entry name" value="Abhydrolase_6"/>
    <property type="match status" value="1"/>
</dbReference>
<name>A0ABS4VMM3_9PSEU</name>
<evidence type="ECO:0000313" key="3">
    <source>
        <dbReference type="Proteomes" id="UP001519295"/>
    </source>
</evidence>
<feature type="domain" description="AB hydrolase-1" evidence="1">
    <location>
        <begin position="5"/>
        <end position="212"/>
    </location>
</feature>
<protein>
    <submittedName>
        <fullName evidence="2">Pimeloyl-ACP methyl ester carboxylesterase</fullName>
    </submittedName>
</protein>
<comment type="caution">
    <text evidence="2">The sequence shown here is derived from an EMBL/GenBank/DDBJ whole genome shotgun (WGS) entry which is preliminary data.</text>
</comment>
<dbReference type="PANTHER" id="PTHR37017">
    <property type="entry name" value="AB HYDROLASE-1 DOMAIN-CONTAINING PROTEIN-RELATED"/>
    <property type="match status" value="1"/>
</dbReference>
<sequence length="228" mass="24191">MSGHVLLVHGANHDGWCWAPVLERLDRAGIRATALDLPLTSFADDTDAVREAVRAIGADPVVLVAHSYGGLPVAAGGHGASRLVFVAARMPAPGESPAALTPRWGHPEFRAAWTVRDDGAVTLTPAATDVLYSGSPRNLTTLAATRWRPMWSRVPQEPITAPAWTRLPTAYVVCTGDRTVRVDAQRACAAQADESIELDCDHSPFFSAPDTLTEVLTAQARAASTVPA</sequence>
<dbReference type="InterPro" id="IPR029058">
    <property type="entry name" value="AB_hydrolase_fold"/>
</dbReference>
<accession>A0ABS4VMM3</accession>
<evidence type="ECO:0000313" key="2">
    <source>
        <dbReference type="EMBL" id="MBP2365181.1"/>
    </source>
</evidence>
<evidence type="ECO:0000259" key="1">
    <source>
        <dbReference type="Pfam" id="PF12697"/>
    </source>
</evidence>
<dbReference type="Gene3D" id="3.40.50.1820">
    <property type="entry name" value="alpha/beta hydrolase"/>
    <property type="match status" value="1"/>
</dbReference>
<dbReference type="SUPFAM" id="SSF53474">
    <property type="entry name" value="alpha/beta-Hydrolases"/>
    <property type="match status" value="1"/>
</dbReference>
<reference evidence="2 3" key="1">
    <citation type="submission" date="2021-03" db="EMBL/GenBank/DDBJ databases">
        <title>Sequencing the genomes of 1000 actinobacteria strains.</title>
        <authorList>
            <person name="Klenk H.-P."/>
        </authorList>
    </citation>
    <scope>NUCLEOTIDE SEQUENCE [LARGE SCALE GENOMIC DNA]</scope>
    <source>
        <strain evidence="2 3">DSM 45256</strain>
    </source>
</reference>
<organism evidence="2 3">
    <name type="scientific">Pseudonocardia parietis</name>
    <dbReference type="NCBI Taxonomy" id="570936"/>
    <lineage>
        <taxon>Bacteria</taxon>
        <taxon>Bacillati</taxon>
        <taxon>Actinomycetota</taxon>
        <taxon>Actinomycetes</taxon>
        <taxon>Pseudonocardiales</taxon>
        <taxon>Pseudonocardiaceae</taxon>
        <taxon>Pseudonocardia</taxon>
    </lineage>
</organism>
<gene>
    <name evidence="2" type="ORF">JOF36_000877</name>
</gene>